<feature type="compositionally biased region" description="Polar residues" evidence="7">
    <location>
        <begin position="672"/>
        <end position="696"/>
    </location>
</feature>
<protein>
    <recommendedName>
        <fullName evidence="2">Spondin-1</fullName>
    </recommendedName>
    <alternativeName>
        <fullName evidence="6">F-spondin</fullName>
    </alternativeName>
</protein>
<organism evidence="12 13">
    <name type="scientific">Stomoxys calcitrans</name>
    <name type="common">Stable fly</name>
    <name type="synonym">Conops calcitrans</name>
    <dbReference type="NCBI Taxonomy" id="35570"/>
    <lineage>
        <taxon>Eukaryota</taxon>
        <taxon>Metazoa</taxon>
        <taxon>Ecdysozoa</taxon>
        <taxon>Arthropoda</taxon>
        <taxon>Hexapoda</taxon>
        <taxon>Insecta</taxon>
        <taxon>Pterygota</taxon>
        <taxon>Neoptera</taxon>
        <taxon>Endopterygota</taxon>
        <taxon>Diptera</taxon>
        <taxon>Brachycera</taxon>
        <taxon>Muscomorpha</taxon>
        <taxon>Muscoidea</taxon>
        <taxon>Muscidae</taxon>
        <taxon>Stomoxys</taxon>
    </lineage>
</organism>
<evidence type="ECO:0000256" key="3">
    <source>
        <dbReference type="ARBA" id="ARBA00022530"/>
    </source>
</evidence>
<dbReference type="Pfam" id="PF02014">
    <property type="entry name" value="Reeler"/>
    <property type="match status" value="1"/>
</dbReference>
<dbReference type="Pfam" id="PF06468">
    <property type="entry name" value="Spond_N"/>
    <property type="match status" value="1"/>
</dbReference>
<dbReference type="Pfam" id="PF00014">
    <property type="entry name" value="Kunitz_BPTI"/>
    <property type="match status" value="1"/>
</dbReference>
<dbReference type="Gene3D" id="4.10.410.10">
    <property type="entry name" value="Pancreatic trypsin inhibitor Kunitz domain"/>
    <property type="match status" value="1"/>
</dbReference>
<keyword evidence="4" id="KW-0677">Repeat</keyword>
<dbReference type="InterPro" id="IPR002861">
    <property type="entry name" value="Reeler_dom"/>
</dbReference>
<dbReference type="InterPro" id="IPR009465">
    <property type="entry name" value="Spondin_N"/>
</dbReference>
<keyword evidence="8" id="KW-0732">Signal</keyword>
<feature type="region of interest" description="Disordered" evidence="7">
    <location>
        <begin position="554"/>
        <end position="611"/>
    </location>
</feature>
<feature type="region of interest" description="Disordered" evidence="7">
    <location>
        <begin position="836"/>
        <end position="855"/>
    </location>
</feature>
<keyword evidence="5" id="KW-0130">Cell adhesion</keyword>
<dbReference type="PROSITE" id="PS51020">
    <property type="entry name" value="SPONDIN"/>
    <property type="match status" value="1"/>
</dbReference>
<proteinExistence type="predicted"/>
<evidence type="ECO:0000259" key="10">
    <source>
        <dbReference type="PROSITE" id="PS51019"/>
    </source>
</evidence>
<evidence type="ECO:0000256" key="5">
    <source>
        <dbReference type="ARBA" id="ARBA00022889"/>
    </source>
</evidence>
<feature type="chain" id="PRO_5009326599" description="Spondin-1" evidence="8">
    <location>
        <begin position="23"/>
        <end position="855"/>
    </location>
</feature>
<dbReference type="SMART" id="SM00131">
    <property type="entry name" value="KU"/>
    <property type="match status" value="1"/>
</dbReference>
<dbReference type="SUPFAM" id="SSF57362">
    <property type="entry name" value="BPTI-like"/>
    <property type="match status" value="1"/>
</dbReference>
<dbReference type="GO" id="GO:0004867">
    <property type="term" value="F:serine-type endopeptidase inhibitor activity"/>
    <property type="evidence" value="ECO:0007669"/>
    <property type="project" value="InterPro"/>
</dbReference>
<dbReference type="STRING" id="35570.A0A1I8PDY0"/>
<reference evidence="12" key="1">
    <citation type="submission" date="2020-05" db="UniProtKB">
        <authorList>
            <consortium name="EnsemblMetazoa"/>
        </authorList>
    </citation>
    <scope>IDENTIFICATION</scope>
    <source>
        <strain evidence="12">USDA</strain>
    </source>
</reference>
<dbReference type="Pfam" id="PF00090">
    <property type="entry name" value="TSP_1"/>
    <property type="match status" value="2"/>
</dbReference>
<dbReference type="InterPro" id="IPR051418">
    <property type="entry name" value="Spondin/Thrombospondin_T1"/>
</dbReference>
<dbReference type="AlphaFoldDB" id="A0A1I8PDY0"/>
<dbReference type="PANTHER" id="PTHR11311:SF16">
    <property type="entry name" value="SPONDIN-1"/>
    <property type="match status" value="1"/>
</dbReference>
<evidence type="ECO:0000256" key="6">
    <source>
        <dbReference type="ARBA" id="ARBA00030964"/>
    </source>
</evidence>
<feature type="domain" description="BPTI/Kunitz inhibitor" evidence="9">
    <location>
        <begin position="743"/>
        <end position="799"/>
    </location>
</feature>
<dbReference type="Gene3D" id="2.60.40.4060">
    <property type="entry name" value="Reeler domain"/>
    <property type="match status" value="1"/>
</dbReference>
<dbReference type="NCBIfam" id="NF038123">
    <property type="entry name" value="NF038123_dom"/>
    <property type="match status" value="1"/>
</dbReference>
<accession>A0A1I8PDY0</accession>
<dbReference type="InterPro" id="IPR036880">
    <property type="entry name" value="Kunitz_BPTI_sf"/>
</dbReference>
<evidence type="ECO:0000259" key="9">
    <source>
        <dbReference type="PROSITE" id="PS50279"/>
    </source>
</evidence>
<dbReference type="InterPro" id="IPR000884">
    <property type="entry name" value="TSP1_rpt"/>
</dbReference>
<dbReference type="SMART" id="SM00209">
    <property type="entry name" value="TSP1"/>
    <property type="match status" value="2"/>
</dbReference>
<feature type="region of interest" description="Disordered" evidence="7">
    <location>
        <begin position="659"/>
        <end position="716"/>
    </location>
</feature>
<dbReference type="InterPro" id="IPR042307">
    <property type="entry name" value="Reeler_sf"/>
</dbReference>
<dbReference type="InterPro" id="IPR038678">
    <property type="entry name" value="Spondin_N_sf"/>
</dbReference>
<evidence type="ECO:0000256" key="8">
    <source>
        <dbReference type="SAM" id="SignalP"/>
    </source>
</evidence>
<dbReference type="Proteomes" id="UP000095300">
    <property type="component" value="Unassembled WGS sequence"/>
</dbReference>
<dbReference type="Gene3D" id="2.20.100.10">
    <property type="entry name" value="Thrombospondin type-1 (TSP1) repeat"/>
    <property type="match status" value="2"/>
</dbReference>
<evidence type="ECO:0000256" key="7">
    <source>
        <dbReference type="SAM" id="MobiDB-lite"/>
    </source>
</evidence>
<dbReference type="EnsemblMetazoa" id="SCAU007138-RA">
    <property type="protein sequence ID" value="SCAU007138-PA"/>
    <property type="gene ID" value="SCAU007138"/>
</dbReference>
<sequence length="855" mass="96100">MSPFRLTFGFVSLLALVHHCSTACYRIPQAANGDRSPVDENYQILIDGNPSTYHPGRVYNISLACPETLKFMSFTLLVEAENPEMNSRSELLGKFEIINSAETKFSNLCENMIESSNTNLKHRISVSWVAPDHGDSDCVLFKAAVLQQRTVWFMDDGYLTKKLCREHVDEIQSQLPPVDPCCACDEAKYEIVLERNWTRNTHPKDFPFEAWRTSFGTMIGASHSVDYTFWSYGSAASQGLRELAEHGSSSSLEMEIKNHTESGSIRTIIKAPGIKYRSNFQGKTLATVRVGPKHHMISLVSKINPSPDWILGVASMELCTENCRWIEGKVLNLYPWDVGTDSGASYMSPDQPQIPPDVVRRITSSFPSDDHSPFYDKTGAPMKPLGTLRVTRKRTYGRCFDEDSQNELPLECDTHPWTEWSECNVKCGPGTQYRLRDYKDPEVAKKKNCQEPLRQNQECNGPCSDTVAAIAPPFVPSFVPSLGPQPTTRYGGAECELSQWSAFSECSNRCGAGVKTKTRNYVNPYNREKCQSAGLPYELTHTEPCEGTYCGGNIPGSPYGRRTNDRNMYGGTSSDYDEDQNRYNPSGNVGTEDEDYDGLMGSIDESDMRSQIARPTAARYDDFGRNIYESPTHIYGSERLRGGPPGDGSQFVAGDLEANYNENSGKRKMKINPQSTRNPNRYTTKPSLRQNPTPRNSLRGFSRTTPRGFPEPYKFSPFENSNPFNIRTIEDDTLNMAGEKSFCLERPSPSYEPCTKPRVFLKNYWFYDALDMQCKLFTSDNCDENRNKFLRLEECEEQCEGVNQQGGADFNNPEGFNDGVRPDLANAGAYGNRGSYDAGGSLTSQKRFGKQNNRY</sequence>
<evidence type="ECO:0000259" key="11">
    <source>
        <dbReference type="PROSITE" id="PS51020"/>
    </source>
</evidence>
<keyword evidence="3" id="KW-0272">Extracellular matrix</keyword>
<name>A0A1I8PDY0_STOCA</name>
<dbReference type="CDD" id="cd08544">
    <property type="entry name" value="Reeler"/>
    <property type="match status" value="1"/>
</dbReference>
<gene>
    <name evidence="12" type="primary">106081073</name>
</gene>
<dbReference type="InterPro" id="IPR002223">
    <property type="entry name" value="Kunitz_BPTI"/>
</dbReference>
<dbReference type="GO" id="GO:0031012">
    <property type="term" value="C:extracellular matrix"/>
    <property type="evidence" value="ECO:0007669"/>
    <property type="project" value="TreeGrafter"/>
</dbReference>
<dbReference type="KEGG" id="scac:106081073"/>
<evidence type="ECO:0000256" key="1">
    <source>
        <dbReference type="ARBA" id="ARBA00004498"/>
    </source>
</evidence>
<evidence type="ECO:0000256" key="4">
    <source>
        <dbReference type="ARBA" id="ARBA00022737"/>
    </source>
</evidence>
<feature type="domain" description="Reelin" evidence="10">
    <location>
        <begin position="9"/>
        <end position="176"/>
    </location>
</feature>
<dbReference type="PROSITE" id="PS50092">
    <property type="entry name" value="TSP1"/>
    <property type="match status" value="2"/>
</dbReference>
<feature type="signal peptide" evidence="8">
    <location>
        <begin position="1"/>
        <end position="22"/>
    </location>
</feature>
<dbReference type="GO" id="GO:0007155">
    <property type="term" value="P:cell adhesion"/>
    <property type="evidence" value="ECO:0007669"/>
    <property type="project" value="UniProtKB-KW"/>
</dbReference>
<evidence type="ECO:0000313" key="13">
    <source>
        <dbReference type="Proteomes" id="UP000095300"/>
    </source>
</evidence>
<comment type="subcellular location">
    <subcellularLocation>
        <location evidence="1">Secreted</location>
        <location evidence="1">Extracellular space</location>
        <location evidence="1">Extracellular matrix</location>
    </subcellularLocation>
</comment>
<dbReference type="PANTHER" id="PTHR11311">
    <property type="entry name" value="SPONDIN"/>
    <property type="match status" value="1"/>
</dbReference>
<feature type="domain" description="Spondin" evidence="11">
    <location>
        <begin position="177"/>
        <end position="370"/>
    </location>
</feature>
<keyword evidence="13" id="KW-1185">Reference proteome</keyword>
<dbReference type="FunFam" id="2.60.40.2130:FF:000002">
    <property type="entry name" value="Putative Spondin-1"/>
    <property type="match status" value="1"/>
</dbReference>
<feature type="compositionally biased region" description="Polar residues" evidence="7">
    <location>
        <begin position="841"/>
        <end position="855"/>
    </location>
</feature>
<dbReference type="Gene3D" id="2.60.40.2130">
    <property type="entry name" value="F-spondin domain"/>
    <property type="match status" value="1"/>
</dbReference>
<dbReference type="OrthoDB" id="347314at2759"/>
<dbReference type="VEuPathDB" id="VectorBase:SCAU007138"/>
<dbReference type="InterPro" id="IPR036383">
    <property type="entry name" value="TSP1_rpt_sf"/>
</dbReference>
<dbReference type="PROSITE" id="PS51019">
    <property type="entry name" value="REELIN"/>
    <property type="match status" value="1"/>
</dbReference>
<dbReference type="PROSITE" id="PS50279">
    <property type="entry name" value="BPTI_KUNITZ_2"/>
    <property type="match status" value="1"/>
</dbReference>
<dbReference type="SUPFAM" id="SSF82895">
    <property type="entry name" value="TSP-1 type 1 repeat"/>
    <property type="match status" value="2"/>
</dbReference>
<evidence type="ECO:0000256" key="2">
    <source>
        <dbReference type="ARBA" id="ARBA00019594"/>
    </source>
</evidence>
<keyword evidence="3" id="KW-0964">Secreted</keyword>
<evidence type="ECO:0000313" key="12">
    <source>
        <dbReference type="EnsemblMetazoa" id="SCAU007138-PA"/>
    </source>
</evidence>